<dbReference type="AlphaFoldDB" id="A0AAV0ZPW4"/>
<keyword evidence="3" id="KW-1185">Reference proteome</keyword>
<proteinExistence type="predicted"/>
<feature type="transmembrane region" description="Helical" evidence="1">
    <location>
        <begin position="125"/>
        <end position="147"/>
    </location>
</feature>
<dbReference type="Proteomes" id="UP001157006">
    <property type="component" value="Chromosome 2"/>
</dbReference>
<keyword evidence="1" id="KW-0472">Membrane</keyword>
<dbReference type="EMBL" id="OX451737">
    <property type="protein sequence ID" value="CAI8599766.1"/>
    <property type="molecule type" value="Genomic_DNA"/>
</dbReference>
<keyword evidence="1" id="KW-1133">Transmembrane helix</keyword>
<name>A0AAV0ZPW4_VICFA</name>
<sequence length="214" mass="24802">MIRNLSPTFVSPSLNDSYLLAHSDCSSGVILNLISLFDLIYFSDLLNKLLNGRNLTGIFFGFYSSEFQVIYLVFETVGFCGVNANAIRNIYTVVAFCAGNKVYLQTTNELFETIFWRFEKMTVFYAERCIKGIIVKVLVIALLYTVYPIILHSCFQNWIFLGHLNICIKRLHILNFACAIEIRKHQTKAWIWNFDRSSYSSRALNIWTCNLVRR</sequence>
<evidence type="ECO:0000256" key="1">
    <source>
        <dbReference type="SAM" id="Phobius"/>
    </source>
</evidence>
<reference evidence="2 3" key="1">
    <citation type="submission" date="2023-01" db="EMBL/GenBank/DDBJ databases">
        <authorList>
            <person name="Kreplak J."/>
        </authorList>
    </citation>
    <scope>NUCLEOTIDE SEQUENCE [LARGE SCALE GENOMIC DNA]</scope>
</reference>
<evidence type="ECO:0000313" key="3">
    <source>
        <dbReference type="Proteomes" id="UP001157006"/>
    </source>
</evidence>
<protein>
    <submittedName>
        <fullName evidence="2">Uncharacterized protein</fullName>
    </submittedName>
</protein>
<organism evidence="2 3">
    <name type="scientific">Vicia faba</name>
    <name type="common">Broad bean</name>
    <name type="synonym">Faba vulgaris</name>
    <dbReference type="NCBI Taxonomy" id="3906"/>
    <lineage>
        <taxon>Eukaryota</taxon>
        <taxon>Viridiplantae</taxon>
        <taxon>Streptophyta</taxon>
        <taxon>Embryophyta</taxon>
        <taxon>Tracheophyta</taxon>
        <taxon>Spermatophyta</taxon>
        <taxon>Magnoliopsida</taxon>
        <taxon>eudicotyledons</taxon>
        <taxon>Gunneridae</taxon>
        <taxon>Pentapetalae</taxon>
        <taxon>rosids</taxon>
        <taxon>fabids</taxon>
        <taxon>Fabales</taxon>
        <taxon>Fabaceae</taxon>
        <taxon>Papilionoideae</taxon>
        <taxon>50 kb inversion clade</taxon>
        <taxon>NPAAA clade</taxon>
        <taxon>Hologalegina</taxon>
        <taxon>IRL clade</taxon>
        <taxon>Fabeae</taxon>
        <taxon>Vicia</taxon>
    </lineage>
</organism>
<gene>
    <name evidence="2" type="ORF">VFH_II190400</name>
</gene>
<evidence type="ECO:0000313" key="2">
    <source>
        <dbReference type="EMBL" id="CAI8599766.1"/>
    </source>
</evidence>
<keyword evidence="1" id="KW-0812">Transmembrane</keyword>
<accession>A0AAV0ZPW4</accession>